<dbReference type="OrthoDB" id="9808669at2"/>
<evidence type="ECO:0000256" key="6">
    <source>
        <dbReference type="ARBA" id="ARBA00022679"/>
    </source>
</evidence>
<organism evidence="18 19">
    <name type="scientific">Pedococcus dokdonensis</name>
    <dbReference type="NCBI Taxonomy" id="443156"/>
    <lineage>
        <taxon>Bacteria</taxon>
        <taxon>Bacillati</taxon>
        <taxon>Actinomycetota</taxon>
        <taxon>Actinomycetes</taxon>
        <taxon>Micrococcales</taxon>
        <taxon>Intrasporangiaceae</taxon>
        <taxon>Pedococcus</taxon>
    </lineage>
</organism>
<evidence type="ECO:0000256" key="13">
    <source>
        <dbReference type="ARBA" id="ARBA00047659"/>
    </source>
</evidence>
<comment type="function">
    <text evidence="11 14">Involved in the type II fatty acid elongation cycle. Catalyzes the elongation of a wide range of acyl-ACP by the addition of two carbons from malonyl-ACP to an acyl acceptor. Can efficiently catalyze the conversion of palmitoleoyl-ACP (cis-hexadec-9-enoyl-ACP) to cis-vaccenoyl-ACP (cis-octadec-11-enoyl-ACP), an essential step in the thermal regulation of fatty acid composition.</text>
</comment>
<dbReference type="GO" id="GO:0004315">
    <property type="term" value="F:3-oxoacyl-[acyl-carrier-protein] synthase activity"/>
    <property type="evidence" value="ECO:0007669"/>
    <property type="project" value="UniProtKB-UniRule"/>
</dbReference>
<evidence type="ECO:0000256" key="3">
    <source>
        <dbReference type="ARBA" id="ARBA00012356"/>
    </source>
</evidence>
<keyword evidence="19" id="KW-1185">Reference proteome</keyword>
<keyword evidence="9 14" id="KW-0275">Fatty acid biosynthesis</keyword>
<proteinExistence type="inferred from homology"/>
<dbReference type="GO" id="GO:0030497">
    <property type="term" value="P:fatty acid elongation"/>
    <property type="evidence" value="ECO:0007669"/>
    <property type="project" value="UniProtKB-ARBA"/>
</dbReference>
<dbReference type="InterPro" id="IPR017568">
    <property type="entry name" value="3-oxoacyl-ACP_synth-2"/>
</dbReference>
<comment type="similarity">
    <text evidence="2 14 16">Belongs to the thiolase-like superfamily. Beta-ketoacyl-ACP synthases family.</text>
</comment>
<dbReference type="AlphaFoldDB" id="A0A1H0PYN5"/>
<dbReference type="PIRSF" id="PIRSF000447">
    <property type="entry name" value="KAS_II"/>
    <property type="match status" value="1"/>
</dbReference>
<evidence type="ECO:0000256" key="14">
    <source>
        <dbReference type="PIRNR" id="PIRNR000447"/>
    </source>
</evidence>
<dbReference type="GO" id="GO:0005829">
    <property type="term" value="C:cytosol"/>
    <property type="evidence" value="ECO:0007669"/>
    <property type="project" value="TreeGrafter"/>
</dbReference>
<gene>
    <name evidence="18" type="ORF">SAMN04489867_1419</name>
</gene>
<evidence type="ECO:0000256" key="8">
    <source>
        <dbReference type="ARBA" id="ARBA00023098"/>
    </source>
</evidence>
<dbReference type="STRING" id="443156.SAMN04489867_1419"/>
<keyword evidence="6 14" id="KW-0808">Transferase</keyword>
<comment type="catalytic activity">
    <reaction evidence="12 14">
        <text>(9Z)-hexadecenoyl-[ACP] + malonyl-[ACP] + H(+) = 3-oxo-(11Z)-octadecenoyl-[ACP] + holo-[ACP] + CO2</text>
        <dbReference type="Rhea" id="RHEA:55040"/>
        <dbReference type="Rhea" id="RHEA-COMP:9623"/>
        <dbReference type="Rhea" id="RHEA-COMP:9685"/>
        <dbReference type="Rhea" id="RHEA-COMP:10800"/>
        <dbReference type="Rhea" id="RHEA-COMP:14074"/>
        <dbReference type="ChEBI" id="CHEBI:15378"/>
        <dbReference type="ChEBI" id="CHEBI:16526"/>
        <dbReference type="ChEBI" id="CHEBI:64479"/>
        <dbReference type="ChEBI" id="CHEBI:78449"/>
        <dbReference type="ChEBI" id="CHEBI:83989"/>
        <dbReference type="ChEBI" id="CHEBI:138538"/>
        <dbReference type="EC" id="2.3.1.179"/>
    </reaction>
</comment>
<evidence type="ECO:0000313" key="18">
    <source>
        <dbReference type="EMBL" id="SDP10154.1"/>
    </source>
</evidence>
<dbReference type="InterPro" id="IPR000794">
    <property type="entry name" value="Beta-ketoacyl_synthase"/>
</dbReference>
<keyword evidence="8" id="KW-0443">Lipid metabolism</keyword>
<keyword evidence="7" id="KW-0276">Fatty acid metabolism</keyword>
<dbReference type="FunFam" id="3.40.47.10:FF:000029">
    <property type="entry name" value="3-oxoacyl-[acyl-carrier-protein] synthase 1"/>
    <property type="match status" value="1"/>
</dbReference>
<feature type="active site" description="For beta-ketoacyl synthase activity" evidence="15">
    <location>
        <position position="164"/>
    </location>
</feature>
<evidence type="ECO:0000259" key="17">
    <source>
        <dbReference type="PROSITE" id="PS52004"/>
    </source>
</evidence>
<evidence type="ECO:0000256" key="9">
    <source>
        <dbReference type="ARBA" id="ARBA00023160"/>
    </source>
</evidence>
<sequence length="414" mass="42993">MTAERRVVVTGLGATTPVGGTVPETWDAILAGRSGAKTMDFDWVEKYELPVKFAATIHTQPTDVLTKVEVRRLDPSAQYALIAAREAWAHAGAPEVEPERLAACIGSGIGGVWTLLDQWDNLREKGPRRVFPLAVPMLMPNAPSAAVSLEIGARAGAHTPVSACASGLEAMGYAYEMIRNGRADIAVAGGTEGAVHALPIAGFAAMQALSTRNDDPTRASRPYDTGRDGFVLGEGAAVIVLEEYEAAKARGATIYAEIGGVGMSSDSHHIAAPEPEGAGASRAMREAVERAGLTAKDIVHVNAHATSTPVGDVAESNAIRRAFGDDADGMPVSATKSMTGHLLGAAGALEGVLTILAVHHRIAPATINLDDFDPEIKLDVVAGQARTLPDGDIAALNNSFGFGGHNVAVVFTSV</sequence>
<dbReference type="InterPro" id="IPR014030">
    <property type="entry name" value="Ketoacyl_synth_N"/>
</dbReference>
<dbReference type="SUPFAM" id="SSF53901">
    <property type="entry name" value="Thiolase-like"/>
    <property type="match status" value="2"/>
</dbReference>
<keyword evidence="5 14" id="KW-0444">Lipid biosynthesis</keyword>
<evidence type="ECO:0000256" key="7">
    <source>
        <dbReference type="ARBA" id="ARBA00022832"/>
    </source>
</evidence>
<feature type="domain" description="Ketosynthase family 3 (KS3)" evidence="17">
    <location>
        <begin position="4"/>
        <end position="413"/>
    </location>
</feature>
<dbReference type="Gene3D" id="3.40.47.10">
    <property type="match status" value="2"/>
</dbReference>
<keyword evidence="10 14" id="KW-0012">Acyltransferase</keyword>
<evidence type="ECO:0000256" key="10">
    <source>
        <dbReference type="ARBA" id="ARBA00023315"/>
    </source>
</evidence>
<dbReference type="Proteomes" id="UP000199077">
    <property type="component" value="Chromosome I"/>
</dbReference>
<comment type="pathway">
    <text evidence="1 14">Lipid metabolism; fatty acid biosynthesis.</text>
</comment>
<protein>
    <recommendedName>
        <fullName evidence="4 14">3-oxoacyl-[acyl-carrier-protein] synthase 2</fullName>
        <ecNumber evidence="3 14">2.3.1.179</ecNumber>
    </recommendedName>
</protein>
<dbReference type="EC" id="2.3.1.179" evidence="3 14"/>
<dbReference type="NCBIfam" id="TIGR03150">
    <property type="entry name" value="fabF"/>
    <property type="match status" value="1"/>
</dbReference>
<dbReference type="PANTHER" id="PTHR11712:SF336">
    <property type="entry name" value="3-OXOACYL-[ACYL-CARRIER-PROTEIN] SYNTHASE, MITOCHONDRIAL"/>
    <property type="match status" value="1"/>
</dbReference>
<comment type="catalytic activity">
    <reaction evidence="13 14">
        <text>a fatty acyl-[ACP] + malonyl-[ACP] + H(+) = a 3-oxoacyl-[ACP] + holo-[ACP] + CO2</text>
        <dbReference type="Rhea" id="RHEA:22836"/>
        <dbReference type="Rhea" id="RHEA-COMP:9623"/>
        <dbReference type="Rhea" id="RHEA-COMP:9685"/>
        <dbReference type="Rhea" id="RHEA-COMP:9916"/>
        <dbReference type="Rhea" id="RHEA-COMP:14125"/>
        <dbReference type="ChEBI" id="CHEBI:15378"/>
        <dbReference type="ChEBI" id="CHEBI:16526"/>
        <dbReference type="ChEBI" id="CHEBI:64479"/>
        <dbReference type="ChEBI" id="CHEBI:78449"/>
        <dbReference type="ChEBI" id="CHEBI:78776"/>
        <dbReference type="ChEBI" id="CHEBI:138651"/>
    </reaction>
</comment>
<evidence type="ECO:0000256" key="16">
    <source>
        <dbReference type="RuleBase" id="RU003694"/>
    </source>
</evidence>
<dbReference type="FunFam" id="3.40.47.10:FF:000018">
    <property type="entry name" value="3-oxoacyl-[acyl-carrier-protein] synthase 2"/>
    <property type="match status" value="1"/>
</dbReference>
<dbReference type="Pfam" id="PF00109">
    <property type="entry name" value="ketoacyl-synt"/>
    <property type="match status" value="1"/>
</dbReference>
<name>A0A1H0PYN5_9MICO</name>
<evidence type="ECO:0000256" key="15">
    <source>
        <dbReference type="PIRSR" id="PIRSR000447-1"/>
    </source>
</evidence>
<dbReference type="UniPathway" id="UPA00094"/>
<evidence type="ECO:0000256" key="4">
    <source>
        <dbReference type="ARBA" id="ARBA00014657"/>
    </source>
</evidence>
<dbReference type="PROSITE" id="PS52004">
    <property type="entry name" value="KS3_2"/>
    <property type="match status" value="1"/>
</dbReference>
<evidence type="ECO:0000256" key="2">
    <source>
        <dbReference type="ARBA" id="ARBA00008467"/>
    </source>
</evidence>
<accession>A0A1H0PYN5</accession>
<evidence type="ECO:0000256" key="11">
    <source>
        <dbReference type="ARBA" id="ARBA00024006"/>
    </source>
</evidence>
<dbReference type="PANTHER" id="PTHR11712">
    <property type="entry name" value="POLYKETIDE SYNTHASE-RELATED"/>
    <property type="match status" value="1"/>
</dbReference>
<dbReference type="InterPro" id="IPR020841">
    <property type="entry name" value="PKS_Beta-ketoAc_synthase_dom"/>
</dbReference>
<evidence type="ECO:0000256" key="12">
    <source>
        <dbReference type="ARBA" id="ARBA00047318"/>
    </source>
</evidence>
<dbReference type="InterPro" id="IPR014031">
    <property type="entry name" value="Ketoacyl_synth_C"/>
</dbReference>
<dbReference type="CDD" id="cd00834">
    <property type="entry name" value="KAS_I_II"/>
    <property type="match status" value="1"/>
</dbReference>
<reference evidence="19" key="1">
    <citation type="submission" date="2016-10" db="EMBL/GenBank/DDBJ databases">
        <authorList>
            <person name="Varghese N."/>
            <person name="Submissions S."/>
        </authorList>
    </citation>
    <scope>NUCLEOTIDE SEQUENCE [LARGE SCALE GENOMIC DNA]</scope>
    <source>
        <strain evidence="19">DSM 22329</strain>
    </source>
</reference>
<dbReference type="NCBIfam" id="NF005589">
    <property type="entry name" value="PRK07314.1"/>
    <property type="match status" value="1"/>
</dbReference>
<dbReference type="SMART" id="SM00825">
    <property type="entry name" value="PKS_KS"/>
    <property type="match status" value="1"/>
</dbReference>
<evidence type="ECO:0000256" key="1">
    <source>
        <dbReference type="ARBA" id="ARBA00005194"/>
    </source>
</evidence>
<evidence type="ECO:0000313" key="19">
    <source>
        <dbReference type="Proteomes" id="UP000199077"/>
    </source>
</evidence>
<dbReference type="RefSeq" id="WP_091783369.1">
    <property type="nucleotide sequence ID" value="NZ_LT629711.1"/>
</dbReference>
<dbReference type="EMBL" id="LT629711">
    <property type="protein sequence ID" value="SDP10154.1"/>
    <property type="molecule type" value="Genomic_DNA"/>
</dbReference>
<evidence type="ECO:0000256" key="5">
    <source>
        <dbReference type="ARBA" id="ARBA00022516"/>
    </source>
</evidence>
<dbReference type="Pfam" id="PF02801">
    <property type="entry name" value="Ketoacyl-synt_C"/>
    <property type="match status" value="1"/>
</dbReference>
<dbReference type="InterPro" id="IPR016039">
    <property type="entry name" value="Thiolase-like"/>
</dbReference>